<accession>A0A9N8MUD8</accession>
<feature type="coiled-coil region" evidence="1">
    <location>
        <begin position="94"/>
        <end position="128"/>
    </location>
</feature>
<evidence type="ECO:0000313" key="2">
    <source>
        <dbReference type="EMBL" id="CAE6876304.1"/>
    </source>
</evidence>
<evidence type="ECO:0000313" key="3">
    <source>
        <dbReference type="Proteomes" id="UP000675121"/>
    </source>
</evidence>
<keyword evidence="3" id="KW-1185">Reference proteome</keyword>
<name>A0A9N8MUD8_9BURK</name>
<organism evidence="2 3">
    <name type="scientific">Paraburkholderia domus</name>
    <dbReference type="NCBI Taxonomy" id="2793075"/>
    <lineage>
        <taxon>Bacteria</taxon>
        <taxon>Pseudomonadati</taxon>
        <taxon>Pseudomonadota</taxon>
        <taxon>Betaproteobacteria</taxon>
        <taxon>Burkholderiales</taxon>
        <taxon>Burkholderiaceae</taxon>
        <taxon>Paraburkholderia</taxon>
    </lineage>
</organism>
<proteinExistence type="predicted"/>
<protein>
    <submittedName>
        <fullName evidence="2">Uncharacterized protein</fullName>
    </submittedName>
</protein>
<dbReference type="AlphaFoldDB" id="A0A9N8MUD8"/>
<dbReference type="Proteomes" id="UP000675121">
    <property type="component" value="Unassembled WGS sequence"/>
</dbReference>
<dbReference type="EMBL" id="CAJNAS010000004">
    <property type="protein sequence ID" value="CAE6876304.1"/>
    <property type="molecule type" value="Genomic_DNA"/>
</dbReference>
<keyword evidence="1" id="KW-0175">Coiled coil</keyword>
<reference evidence="2" key="1">
    <citation type="submission" date="2021-02" db="EMBL/GenBank/DDBJ databases">
        <authorList>
            <person name="Vanwijnsberghe S."/>
        </authorList>
    </citation>
    <scope>NUCLEOTIDE SEQUENCE</scope>
    <source>
        <strain evidence="2">R-70211</strain>
    </source>
</reference>
<sequence length="149" mass="16034">MIPDWRPGTIQAGNRRPAVFLRPHQAPLWSGLGEGALALAGFLYRRYANLALCPATPIGVGGVGFINPIQEASTVHHVSAYPEQSQSPVPSHTIDTLRAAKFAAQERLDDARRKLSSAQSEFQKASKAERAAVLALIEACDNAMEAHHG</sequence>
<evidence type="ECO:0000256" key="1">
    <source>
        <dbReference type="SAM" id="Coils"/>
    </source>
</evidence>
<comment type="caution">
    <text evidence="2">The sequence shown here is derived from an EMBL/GenBank/DDBJ whole genome shotgun (WGS) entry which is preliminary data.</text>
</comment>
<gene>
    <name evidence="2" type="ORF">R70211_01740</name>
</gene>